<proteinExistence type="predicted"/>
<evidence type="ECO:0008006" key="9">
    <source>
        <dbReference type="Google" id="ProtNLM"/>
    </source>
</evidence>
<feature type="transmembrane region" description="Helical" evidence="6">
    <location>
        <begin position="423"/>
        <end position="442"/>
    </location>
</feature>
<evidence type="ECO:0000313" key="8">
    <source>
        <dbReference type="Proteomes" id="UP000297245"/>
    </source>
</evidence>
<keyword evidence="8" id="KW-1185">Reference proteome</keyword>
<keyword evidence="4 6" id="KW-0472">Membrane</keyword>
<dbReference type="AlphaFoldDB" id="A0A4S8LWD5"/>
<evidence type="ECO:0000256" key="2">
    <source>
        <dbReference type="ARBA" id="ARBA00022692"/>
    </source>
</evidence>
<evidence type="ECO:0000256" key="1">
    <source>
        <dbReference type="ARBA" id="ARBA00004141"/>
    </source>
</evidence>
<organism evidence="7 8">
    <name type="scientific">Dendrothele bispora (strain CBS 962.96)</name>
    <dbReference type="NCBI Taxonomy" id="1314807"/>
    <lineage>
        <taxon>Eukaryota</taxon>
        <taxon>Fungi</taxon>
        <taxon>Dikarya</taxon>
        <taxon>Basidiomycota</taxon>
        <taxon>Agaricomycotina</taxon>
        <taxon>Agaricomycetes</taxon>
        <taxon>Agaricomycetidae</taxon>
        <taxon>Agaricales</taxon>
        <taxon>Agaricales incertae sedis</taxon>
        <taxon>Dendrothele</taxon>
    </lineage>
</organism>
<evidence type="ECO:0000256" key="5">
    <source>
        <dbReference type="SAM" id="MobiDB-lite"/>
    </source>
</evidence>
<keyword evidence="3 6" id="KW-1133">Transmembrane helix</keyword>
<protein>
    <recommendedName>
        <fullName evidence="9">Auxin efflux carrier</fullName>
    </recommendedName>
</protein>
<accession>A0A4S8LWD5</accession>
<feature type="compositionally biased region" description="Basic and acidic residues" evidence="5">
    <location>
        <begin position="237"/>
        <end position="247"/>
    </location>
</feature>
<dbReference type="GO" id="GO:0055085">
    <property type="term" value="P:transmembrane transport"/>
    <property type="evidence" value="ECO:0007669"/>
    <property type="project" value="InterPro"/>
</dbReference>
<feature type="transmembrane region" description="Helical" evidence="6">
    <location>
        <begin position="389"/>
        <end position="411"/>
    </location>
</feature>
<dbReference type="Proteomes" id="UP000297245">
    <property type="component" value="Unassembled WGS sequence"/>
</dbReference>
<evidence type="ECO:0000256" key="3">
    <source>
        <dbReference type="ARBA" id="ARBA00022989"/>
    </source>
</evidence>
<name>A0A4S8LWD5_DENBC</name>
<comment type="subcellular location">
    <subcellularLocation>
        <location evidence="1">Membrane</location>
        <topology evidence="1">Multi-pass membrane protein</topology>
    </subcellularLocation>
</comment>
<feature type="region of interest" description="Disordered" evidence="5">
    <location>
        <begin position="202"/>
        <end position="248"/>
    </location>
</feature>
<dbReference type="EMBL" id="ML179234">
    <property type="protein sequence ID" value="THU93996.1"/>
    <property type="molecule type" value="Genomic_DNA"/>
</dbReference>
<feature type="compositionally biased region" description="Polar residues" evidence="5">
    <location>
        <begin position="209"/>
        <end position="234"/>
    </location>
</feature>
<dbReference type="GO" id="GO:0005783">
    <property type="term" value="C:endoplasmic reticulum"/>
    <property type="evidence" value="ECO:0007669"/>
    <property type="project" value="TreeGrafter"/>
</dbReference>
<sequence length="486" mass="53894">MQISVSIVPLLLTVFSSIIQVLLISLAGFILAAKGVVDKKTQKQLNRLNVSLFTPALLFSKVAFFLSPEKLKQLWIIPVFFVIITIVSMLVAWFLGYIFRLKKTQRNFAMAASMFMNSNSLPIALMQSLVVTVNGLKMTTDDTSDSMLGRALTYLVLYSTLGMILRWSYGVKLLAQADDEQVSVSSVHNPYDDAGNVELQLPESDKEASQSSRLDIHNTSLNSTTQTDENSSNHIVDPQEHSTDENTSKTTKYRFLSFIHLSSRYVIRTWNGFNNFMTAPLWAALASIIVACITPLQHAIQVHLPPVTGAIASAGDCSIPITLVVLGAYFYPTRKNLQDTQSHENDQGHDGKEGKKGFDSFLLVARRVVRKTFEKKSHDPATRGETRTVIIAVISRMIVTPAILLPLIALSKHFDIHPLFRDPVFIVSNVLVIASAPALTLAQMTQAVSGDAFERLISRTFFWSYCIVTPPTTIVFVVIGLIISRL</sequence>
<evidence type="ECO:0000313" key="7">
    <source>
        <dbReference type="EMBL" id="THU93996.1"/>
    </source>
</evidence>
<feature type="transmembrane region" description="Helical" evidence="6">
    <location>
        <begin position="273"/>
        <end position="296"/>
    </location>
</feature>
<dbReference type="PANTHER" id="PTHR31794">
    <property type="entry name" value="AUXIN EFFLUX TRANSPORTER FAMILY PROTEIN (EUROFUNG)"/>
    <property type="match status" value="1"/>
</dbReference>
<evidence type="ECO:0000256" key="4">
    <source>
        <dbReference type="ARBA" id="ARBA00023136"/>
    </source>
</evidence>
<dbReference type="GO" id="GO:0016020">
    <property type="term" value="C:membrane"/>
    <property type="evidence" value="ECO:0007669"/>
    <property type="project" value="UniProtKB-SubCell"/>
</dbReference>
<feature type="transmembrane region" description="Helical" evidence="6">
    <location>
        <begin position="151"/>
        <end position="169"/>
    </location>
</feature>
<feature type="transmembrane region" description="Helical" evidence="6">
    <location>
        <begin position="308"/>
        <end position="331"/>
    </location>
</feature>
<dbReference type="PANTHER" id="PTHR31794:SF2">
    <property type="entry name" value="AUXIN EFFLUX TRANSPORTER FAMILY PROTEIN (EUROFUNG)"/>
    <property type="match status" value="1"/>
</dbReference>
<evidence type="ECO:0000256" key="6">
    <source>
        <dbReference type="SAM" id="Phobius"/>
    </source>
</evidence>
<feature type="transmembrane region" description="Helical" evidence="6">
    <location>
        <begin position="45"/>
        <end position="67"/>
    </location>
</feature>
<reference evidence="7 8" key="1">
    <citation type="journal article" date="2019" name="Nat. Ecol. Evol.">
        <title>Megaphylogeny resolves global patterns of mushroom evolution.</title>
        <authorList>
            <person name="Varga T."/>
            <person name="Krizsan K."/>
            <person name="Foldi C."/>
            <person name="Dima B."/>
            <person name="Sanchez-Garcia M."/>
            <person name="Sanchez-Ramirez S."/>
            <person name="Szollosi G.J."/>
            <person name="Szarkandi J.G."/>
            <person name="Papp V."/>
            <person name="Albert L."/>
            <person name="Andreopoulos W."/>
            <person name="Angelini C."/>
            <person name="Antonin V."/>
            <person name="Barry K.W."/>
            <person name="Bougher N.L."/>
            <person name="Buchanan P."/>
            <person name="Buyck B."/>
            <person name="Bense V."/>
            <person name="Catcheside P."/>
            <person name="Chovatia M."/>
            <person name="Cooper J."/>
            <person name="Damon W."/>
            <person name="Desjardin D."/>
            <person name="Finy P."/>
            <person name="Geml J."/>
            <person name="Haridas S."/>
            <person name="Hughes K."/>
            <person name="Justo A."/>
            <person name="Karasinski D."/>
            <person name="Kautmanova I."/>
            <person name="Kiss B."/>
            <person name="Kocsube S."/>
            <person name="Kotiranta H."/>
            <person name="LaButti K.M."/>
            <person name="Lechner B.E."/>
            <person name="Liimatainen K."/>
            <person name="Lipzen A."/>
            <person name="Lukacs Z."/>
            <person name="Mihaltcheva S."/>
            <person name="Morgado L.N."/>
            <person name="Niskanen T."/>
            <person name="Noordeloos M.E."/>
            <person name="Ohm R.A."/>
            <person name="Ortiz-Santana B."/>
            <person name="Ovrebo C."/>
            <person name="Racz N."/>
            <person name="Riley R."/>
            <person name="Savchenko A."/>
            <person name="Shiryaev A."/>
            <person name="Soop K."/>
            <person name="Spirin V."/>
            <person name="Szebenyi C."/>
            <person name="Tomsovsky M."/>
            <person name="Tulloss R.E."/>
            <person name="Uehling J."/>
            <person name="Grigoriev I.V."/>
            <person name="Vagvolgyi C."/>
            <person name="Papp T."/>
            <person name="Martin F.M."/>
            <person name="Miettinen O."/>
            <person name="Hibbett D.S."/>
            <person name="Nagy L.G."/>
        </authorList>
    </citation>
    <scope>NUCLEOTIDE SEQUENCE [LARGE SCALE GENOMIC DNA]</scope>
    <source>
        <strain evidence="7 8">CBS 962.96</strain>
    </source>
</reference>
<feature type="transmembrane region" description="Helical" evidence="6">
    <location>
        <begin position="108"/>
        <end position="131"/>
    </location>
</feature>
<keyword evidence="2 6" id="KW-0812">Transmembrane</keyword>
<dbReference type="OrthoDB" id="2499604at2759"/>
<dbReference type="Pfam" id="PF03547">
    <property type="entry name" value="Mem_trans"/>
    <property type="match status" value="1"/>
</dbReference>
<dbReference type="InterPro" id="IPR004776">
    <property type="entry name" value="Mem_transp_PIN-like"/>
</dbReference>
<feature type="transmembrane region" description="Helical" evidence="6">
    <location>
        <begin position="73"/>
        <end position="96"/>
    </location>
</feature>
<feature type="transmembrane region" description="Helical" evidence="6">
    <location>
        <begin position="462"/>
        <end position="483"/>
    </location>
</feature>
<gene>
    <name evidence="7" type="ORF">K435DRAFT_820090</name>
</gene>
<feature type="transmembrane region" description="Helical" evidence="6">
    <location>
        <begin position="6"/>
        <end position="33"/>
    </location>
</feature>